<dbReference type="VEuPathDB" id="VectorBase:ASTEI20_040125"/>
<keyword evidence="8 15" id="KW-0819">tRNA processing</keyword>
<dbReference type="SMART" id="SM00729">
    <property type="entry name" value="Elp3"/>
    <property type="match status" value="1"/>
</dbReference>
<dbReference type="GO" id="GO:0005789">
    <property type="term" value="C:endoplasmic reticulum membrane"/>
    <property type="evidence" value="ECO:0007669"/>
    <property type="project" value="UniProtKB-SubCell"/>
</dbReference>
<name>A0A182YC44_ANOST</name>
<evidence type="ECO:0000313" key="16">
    <source>
        <dbReference type="EnsemblMetazoa" id="ASTEI06030-PA"/>
    </source>
</evidence>
<dbReference type="AlphaFoldDB" id="A0A182YC44"/>
<comment type="function">
    <text evidence="1 15">Catalyzes the methylthiolation of N6-threonylcarbamoyladenosine (t(6)A), leading to the formation of 2-methylthio-N6-threonylcarbamoyladenosine (ms(2)t(6)A) at position 37 in tRNAs that read codons beginning with adenine.</text>
</comment>
<evidence type="ECO:0000256" key="3">
    <source>
        <dbReference type="ARBA" id="ARBA00008616"/>
    </source>
</evidence>
<dbReference type="CDD" id="cd01335">
    <property type="entry name" value="Radical_SAM"/>
    <property type="match status" value="1"/>
</dbReference>
<dbReference type="InterPro" id="IPR038135">
    <property type="entry name" value="Methylthiotransferase_N_sf"/>
</dbReference>
<dbReference type="GO" id="GO:0046872">
    <property type="term" value="F:metal ion binding"/>
    <property type="evidence" value="ECO:0007669"/>
    <property type="project" value="UniProtKB-UniRule"/>
</dbReference>
<dbReference type="InterPro" id="IPR006466">
    <property type="entry name" value="MiaB-like_arc_euk"/>
</dbReference>
<dbReference type="PROSITE" id="PS50926">
    <property type="entry name" value="TRAM"/>
    <property type="match status" value="1"/>
</dbReference>
<dbReference type="EnsemblMetazoa" id="ASTEI06030-RA">
    <property type="protein sequence ID" value="ASTEI06030-PA"/>
    <property type="gene ID" value="ASTEI06030"/>
</dbReference>
<evidence type="ECO:0000256" key="9">
    <source>
        <dbReference type="ARBA" id="ARBA00022723"/>
    </source>
</evidence>
<keyword evidence="4 15" id="KW-0004">4Fe-4S</keyword>
<evidence type="ECO:0000256" key="11">
    <source>
        <dbReference type="ARBA" id="ARBA00023004"/>
    </source>
</evidence>
<dbReference type="VEuPathDB" id="VectorBase:ASTE003025"/>
<dbReference type="PROSITE" id="PS51918">
    <property type="entry name" value="RADICAL_SAM"/>
    <property type="match status" value="1"/>
</dbReference>
<evidence type="ECO:0000256" key="2">
    <source>
        <dbReference type="ARBA" id="ARBA00004167"/>
    </source>
</evidence>
<comment type="catalytic activity">
    <reaction evidence="14 15">
        <text>N(6)-L-threonylcarbamoyladenosine(37) in tRNA + (sulfur carrier)-SH + AH2 + 2 S-adenosyl-L-methionine = 2-methylsulfanyl-N(6)-L-threonylcarbamoyladenosine(37) in tRNA + (sulfur carrier)-H + 5'-deoxyadenosine + L-methionine + A + S-adenosyl-L-homocysteine + 2 H(+)</text>
        <dbReference type="Rhea" id="RHEA:37075"/>
        <dbReference type="Rhea" id="RHEA-COMP:10163"/>
        <dbReference type="Rhea" id="RHEA-COMP:11092"/>
        <dbReference type="Rhea" id="RHEA-COMP:14737"/>
        <dbReference type="Rhea" id="RHEA-COMP:14739"/>
        <dbReference type="ChEBI" id="CHEBI:13193"/>
        <dbReference type="ChEBI" id="CHEBI:15378"/>
        <dbReference type="ChEBI" id="CHEBI:17319"/>
        <dbReference type="ChEBI" id="CHEBI:17499"/>
        <dbReference type="ChEBI" id="CHEBI:29917"/>
        <dbReference type="ChEBI" id="CHEBI:57844"/>
        <dbReference type="ChEBI" id="CHEBI:57856"/>
        <dbReference type="ChEBI" id="CHEBI:59789"/>
        <dbReference type="ChEBI" id="CHEBI:64428"/>
        <dbReference type="ChEBI" id="CHEBI:74418"/>
        <dbReference type="ChEBI" id="CHEBI:74420"/>
        <dbReference type="EC" id="2.8.4.5"/>
    </reaction>
</comment>
<evidence type="ECO:0000256" key="15">
    <source>
        <dbReference type="RuleBase" id="RU368081"/>
    </source>
</evidence>
<evidence type="ECO:0000256" key="14">
    <source>
        <dbReference type="ARBA" id="ARBA00051661"/>
    </source>
</evidence>
<dbReference type="InterPro" id="IPR006638">
    <property type="entry name" value="Elp3/MiaA/NifB-like_rSAM"/>
</dbReference>
<comment type="similarity">
    <text evidence="3 15">Belongs to the methylthiotransferase family. CDKAL1 subfamily.</text>
</comment>
<feature type="transmembrane region" description="Helical" evidence="15">
    <location>
        <begin position="534"/>
        <end position="555"/>
    </location>
</feature>
<dbReference type="NCBIfam" id="TIGR01578">
    <property type="entry name" value="MiaB-like-B"/>
    <property type="match status" value="1"/>
</dbReference>
<dbReference type="STRING" id="30069.A0A182YC44"/>
<accession>A0A182YC44</accession>
<keyword evidence="15" id="KW-0256">Endoplasmic reticulum</keyword>
<dbReference type="PANTHER" id="PTHR11918">
    <property type="entry name" value="RADICAL SAM PROTEINS"/>
    <property type="match status" value="1"/>
</dbReference>
<evidence type="ECO:0000256" key="5">
    <source>
        <dbReference type="ARBA" id="ARBA00022679"/>
    </source>
</evidence>
<dbReference type="VEuPathDB" id="VectorBase:ASTEI06030"/>
<dbReference type="Pfam" id="PF04055">
    <property type="entry name" value="Radical_SAM"/>
    <property type="match status" value="1"/>
</dbReference>
<keyword evidence="7 15" id="KW-0812">Transmembrane</keyword>
<sequence length="557" mass="62665">MDISCEDIVGDIEDLISFDDPTPAERYLNKKDVTVRAKRAKVRPSRPKEVVPCVEKPLLDSVIPETQQIYMKTWGCAHNTSDTEYMAGQLAQYGYNLTNDKDSADLWVLNSCTVKNPSEDTFRNEIEAAHQAGKHVVVAGCVPQAAPRSDYLKGLSVVGVQQIDRVAEVVEETLKGHSVRLLQAKKVDGRKVAGPKLALPKVRKNPLIEVIPINSGCLNACTYCKTKFARADLVSYPVEEIVDRARQVFQEGVCEIWLTSEDTGTYGRDIGSSLPELLWKLVEEIPEGCMMRLGMTNPPYILEHLDEMAKILSHPRVYSFLHIPVQSGSDTILGDMKREYCVKDFERMVDFLRAQVPGITIATDIICGFPGETEADFEDTLALCGKYQFPSLFINQFFPRPGTPAAKMTKVPANEVKTRTKRLTDLFHSYEPYKKYELGSKQTVLVTEISHDRKHYVGHNKFYEQILLPMHNNLLGKQVKVEITGCTKFSMFGKVIQDEREWVNCSKPNAAAGDGNTNTTKLEADSGESKYRTMVAYLFISCSLAIVCKYIFMFFDF</sequence>
<protein>
    <recommendedName>
        <fullName evidence="15">tRNA-t(6)A37 methylthiotransferase</fullName>
        <ecNumber evidence="15">2.8.4.5</ecNumber>
    </recommendedName>
</protein>
<dbReference type="FunFam" id="3.40.50.12160:FF:000005">
    <property type="entry name" value="threonylcarbamoyladenosine tRNA methylthiotransferase isoform X1"/>
    <property type="match status" value="1"/>
</dbReference>
<keyword evidence="9 15" id="KW-0479">Metal-binding</keyword>
<keyword evidence="6 15" id="KW-0949">S-adenosyl-L-methionine</keyword>
<dbReference type="SFLD" id="SFLDS00029">
    <property type="entry name" value="Radical_SAM"/>
    <property type="match status" value="1"/>
</dbReference>
<evidence type="ECO:0000256" key="10">
    <source>
        <dbReference type="ARBA" id="ARBA00022989"/>
    </source>
</evidence>
<dbReference type="Proteomes" id="UP000076408">
    <property type="component" value="Unassembled WGS sequence"/>
</dbReference>
<dbReference type="InterPro" id="IPR058240">
    <property type="entry name" value="rSAM_sf"/>
</dbReference>
<evidence type="ECO:0000256" key="4">
    <source>
        <dbReference type="ARBA" id="ARBA00022485"/>
    </source>
</evidence>
<dbReference type="GO" id="GO:0035598">
    <property type="term" value="F:tRNA (N(6)-L-threonylcarbamoyladenosine(37)-C(2))-methylthiotransferase activity"/>
    <property type="evidence" value="ECO:0007669"/>
    <property type="project" value="UniProtKB-UniRule"/>
</dbReference>
<dbReference type="OMA" id="HYAYPTG"/>
<evidence type="ECO:0000256" key="13">
    <source>
        <dbReference type="ARBA" id="ARBA00023136"/>
    </source>
</evidence>
<dbReference type="SUPFAM" id="SSF102114">
    <property type="entry name" value="Radical SAM enzymes"/>
    <property type="match status" value="1"/>
</dbReference>
<proteinExistence type="inferred from homology"/>
<organism evidence="16 17">
    <name type="scientific">Anopheles stephensi</name>
    <name type="common">Indo-Pakistan malaria mosquito</name>
    <dbReference type="NCBI Taxonomy" id="30069"/>
    <lineage>
        <taxon>Eukaryota</taxon>
        <taxon>Metazoa</taxon>
        <taxon>Ecdysozoa</taxon>
        <taxon>Arthropoda</taxon>
        <taxon>Hexapoda</taxon>
        <taxon>Insecta</taxon>
        <taxon>Pterygota</taxon>
        <taxon>Neoptera</taxon>
        <taxon>Endopterygota</taxon>
        <taxon>Diptera</taxon>
        <taxon>Nematocera</taxon>
        <taxon>Culicoidea</taxon>
        <taxon>Culicidae</taxon>
        <taxon>Anophelinae</taxon>
        <taxon>Anopheles</taxon>
    </lineage>
</organism>
<dbReference type="FunFam" id="3.80.30.20:FF:000002">
    <property type="entry name" value="threonylcarbamoyladenosine tRNA methylthiotransferase isoform X2"/>
    <property type="match status" value="1"/>
</dbReference>
<dbReference type="NCBIfam" id="TIGR00089">
    <property type="entry name" value="MiaB/RimO family radical SAM methylthiotransferase"/>
    <property type="match status" value="1"/>
</dbReference>
<evidence type="ECO:0000256" key="1">
    <source>
        <dbReference type="ARBA" id="ARBA00002399"/>
    </source>
</evidence>
<evidence type="ECO:0000256" key="12">
    <source>
        <dbReference type="ARBA" id="ARBA00023014"/>
    </source>
</evidence>
<dbReference type="PANTHER" id="PTHR11918:SF45">
    <property type="entry name" value="THREONYLCARBAMOYLADENOSINE TRNA METHYLTHIOTRANSFERASE"/>
    <property type="match status" value="1"/>
</dbReference>
<keyword evidence="10 15" id="KW-1133">Transmembrane helix</keyword>
<dbReference type="GO" id="GO:0051539">
    <property type="term" value="F:4 iron, 4 sulfur cluster binding"/>
    <property type="evidence" value="ECO:0007669"/>
    <property type="project" value="UniProtKB-UniRule"/>
</dbReference>
<dbReference type="SFLD" id="SFLDG01061">
    <property type="entry name" value="methylthiotransferase"/>
    <property type="match status" value="1"/>
</dbReference>
<dbReference type="InterPro" id="IPR002792">
    <property type="entry name" value="TRAM_dom"/>
</dbReference>
<dbReference type="Gene3D" id="3.40.50.12160">
    <property type="entry name" value="Methylthiotransferase, N-terminal domain"/>
    <property type="match status" value="1"/>
</dbReference>
<dbReference type="InterPro" id="IPR007197">
    <property type="entry name" value="rSAM"/>
</dbReference>
<dbReference type="Pfam" id="PF00919">
    <property type="entry name" value="UPF0004"/>
    <property type="match status" value="1"/>
</dbReference>
<dbReference type="Pfam" id="PF01938">
    <property type="entry name" value="TRAM"/>
    <property type="match status" value="1"/>
</dbReference>
<keyword evidence="13 15" id="KW-0472">Membrane</keyword>
<evidence type="ECO:0000256" key="7">
    <source>
        <dbReference type="ARBA" id="ARBA00022692"/>
    </source>
</evidence>
<reference evidence="17" key="1">
    <citation type="journal article" date="2014" name="Genome Biol.">
        <title>Genome analysis of a major urban malaria vector mosquito, Anopheles stephensi.</title>
        <authorList>
            <person name="Jiang X."/>
            <person name="Peery A."/>
            <person name="Hall A.B."/>
            <person name="Sharma A."/>
            <person name="Chen X.G."/>
            <person name="Waterhouse R.M."/>
            <person name="Komissarov A."/>
            <person name="Riehle M.M."/>
            <person name="Shouche Y."/>
            <person name="Sharakhova M.V."/>
            <person name="Lawson D."/>
            <person name="Pakpour N."/>
            <person name="Arensburger P."/>
            <person name="Davidson V.L."/>
            <person name="Eiglmeier K."/>
            <person name="Emrich S."/>
            <person name="George P."/>
            <person name="Kennedy R.C."/>
            <person name="Mane S.P."/>
            <person name="Maslen G."/>
            <person name="Oringanje C."/>
            <person name="Qi Y."/>
            <person name="Settlage R."/>
            <person name="Tojo M."/>
            <person name="Tubio J.M."/>
            <person name="Unger M.F."/>
            <person name="Wang B."/>
            <person name="Vernick K.D."/>
            <person name="Ribeiro J.M."/>
            <person name="James A.A."/>
            <person name="Michel K."/>
            <person name="Riehle M.A."/>
            <person name="Luckhart S."/>
            <person name="Sharakhov I.V."/>
            <person name="Tu Z."/>
        </authorList>
    </citation>
    <scope>NUCLEOTIDE SEQUENCE [LARGE SCALE GENOMIC DNA]</scope>
    <source>
        <strain evidence="17">Indian</strain>
    </source>
</reference>
<comment type="subcellular location">
    <subcellularLocation>
        <location evidence="15">Endoplasmic reticulum membrane</location>
        <topology evidence="15">Single-pass membrane protein</topology>
    </subcellularLocation>
    <subcellularLocation>
        <location evidence="2">Membrane</location>
        <topology evidence="2">Single-pass membrane protein</topology>
    </subcellularLocation>
</comment>
<evidence type="ECO:0000256" key="6">
    <source>
        <dbReference type="ARBA" id="ARBA00022691"/>
    </source>
</evidence>
<reference evidence="16" key="2">
    <citation type="submission" date="2020-05" db="UniProtKB">
        <authorList>
            <consortium name="EnsemblMetazoa"/>
        </authorList>
    </citation>
    <scope>IDENTIFICATION</scope>
    <source>
        <strain evidence="16">Indian</strain>
    </source>
</reference>
<keyword evidence="5 15" id="KW-0808">Transferase</keyword>
<keyword evidence="12 15" id="KW-0411">Iron-sulfur</keyword>
<dbReference type="Gene3D" id="3.80.30.20">
    <property type="entry name" value="tm_1862 like domain"/>
    <property type="match status" value="1"/>
</dbReference>
<evidence type="ECO:0000313" key="17">
    <source>
        <dbReference type="Proteomes" id="UP000076408"/>
    </source>
</evidence>
<keyword evidence="11 15" id="KW-0408">Iron</keyword>
<dbReference type="InterPro" id="IPR005839">
    <property type="entry name" value="Methylthiotransferase"/>
</dbReference>
<dbReference type="EC" id="2.8.4.5" evidence="15"/>
<dbReference type="InterPro" id="IPR013848">
    <property type="entry name" value="Methylthiotransferase_N"/>
</dbReference>
<dbReference type="InterPro" id="IPR023404">
    <property type="entry name" value="rSAM_horseshoe"/>
</dbReference>
<comment type="cofactor">
    <cofactor evidence="15">
        <name>[4Fe-4S] cluster</name>
        <dbReference type="ChEBI" id="CHEBI:49883"/>
    </cofactor>
    <text evidence="15">Binds 1 or 2 [4Fe-4S] cluster. One cluster is coordinated with 3 cysteines and an exchangeable S-adenosyl-L-methionine.</text>
</comment>
<keyword evidence="17" id="KW-1185">Reference proteome</keyword>
<evidence type="ECO:0000256" key="8">
    <source>
        <dbReference type="ARBA" id="ARBA00022694"/>
    </source>
</evidence>
<dbReference type="PROSITE" id="PS51449">
    <property type="entry name" value="MTTASE_N"/>
    <property type="match status" value="1"/>
</dbReference>
<dbReference type="SFLD" id="SFLDG01082">
    <property type="entry name" value="B12-binding_domain_containing"/>
    <property type="match status" value="1"/>
</dbReference>